<dbReference type="Gene3D" id="3.40.190.10">
    <property type="entry name" value="Periplasmic binding protein-like II"/>
    <property type="match status" value="1"/>
</dbReference>
<evidence type="ECO:0000313" key="8">
    <source>
        <dbReference type="EMBL" id="POF87112.1"/>
    </source>
</evidence>
<dbReference type="GO" id="GO:0042938">
    <property type="term" value="P:dipeptide transport"/>
    <property type="evidence" value="ECO:0007669"/>
    <property type="project" value="TreeGrafter"/>
</dbReference>
<comment type="caution">
    <text evidence="8">The sequence shown here is derived from an EMBL/GenBank/DDBJ whole genome shotgun (WGS) entry which is preliminary data.</text>
</comment>
<evidence type="ECO:0000256" key="1">
    <source>
        <dbReference type="ARBA" id="ARBA00005695"/>
    </source>
</evidence>
<dbReference type="RefSeq" id="WP_103435560.1">
    <property type="nucleotide sequence ID" value="NZ_MIND01000018.1"/>
</dbReference>
<evidence type="ECO:0000256" key="4">
    <source>
        <dbReference type="ARBA" id="ARBA00022856"/>
    </source>
</evidence>
<feature type="domain" description="Solute-binding protein family 5" evidence="7">
    <location>
        <begin position="67"/>
        <end position="446"/>
    </location>
</feature>
<name>A0A2S3W869_PSEPU</name>
<accession>A0A2S3W869</accession>
<keyword evidence="2" id="KW-0813">Transport</keyword>
<dbReference type="GO" id="GO:0015031">
    <property type="term" value="P:protein transport"/>
    <property type="evidence" value="ECO:0007669"/>
    <property type="project" value="UniProtKB-KW"/>
</dbReference>
<reference evidence="8 9" key="1">
    <citation type="submission" date="2016-08" db="EMBL/GenBank/DDBJ databases">
        <authorList>
            <person name="Seilhamer J.J."/>
        </authorList>
    </citation>
    <scope>NUCLEOTIDE SEQUENCE [LARGE SCALE GENOMIC DNA]</scope>
    <source>
        <strain evidence="8 9">KT-27</strain>
    </source>
</reference>
<dbReference type="FunFam" id="3.40.190.10:FF:000036">
    <property type="entry name" value="Dipeptide ABC transporter, substrate-binding protein"/>
    <property type="match status" value="1"/>
</dbReference>
<dbReference type="Gene3D" id="3.90.76.10">
    <property type="entry name" value="Dipeptide-binding Protein, Domain 1"/>
    <property type="match status" value="1"/>
</dbReference>
<dbReference type="PANTHER" id="PTHR30290">
    <property type="entry name" value="PERIPLASMIC BINDING COMPONENT OF ABC TRANSPORTER"/>
    <property type="match status" value="1"/>
</dbReference>
<dbReference type="GO" id="GO:0030288">
    <property type="term" value="C:outer membrane-bounded periplasmic space"/>
    <property type="evidence" value="ECO:0007669"/>
    <property type="project" value="TreeGrafter"/>
</dbReference>
<feature type="signal peptide" evidence="6">
    <location>
        <begin position="1"/>
        <end position="22"/>
    </location>
</feature>
<dbReference type="AlphaFoldDB" id="A0A2S3W869"/>
<feature type="chain" id="PRO_5015503294" evidence="6">
    <location>
        <begin position="23"/>
        <end position="530"/>
    </location>
</feature>
<dbReference type="CDD" id="cd08493">
    <property type="entry name" value="PBP2_DppA_like"/>
    <property type="match status" value="1"/>
</dbReference>
<evidence type="ECO:0000256" key="5">
    <source>
        <dbReference type="ARBA" id="ARBA00022927"/>
    </source>
</evidence>
<gene>
    <name evidence="8" type="ORF">BGP80_03755</name>
</gene>
<keyword evidence="3 6" id="KW-0732">Signal</keyword>
<dbReference type="InterPro" id="IPR039424">
    <property type="entry name" value="SBP_5"/>
</dbReference>
<dbReference type="Proteomes" id="UP000237194">
    <property type="component" value="Unassembled WGS sequence"/>
</dbReference>
<evidence type="ECO:0000256" key="2">
    <source>
        <dbReference type="ARBA" id="ARBA00022448"/>
    </source>
</evidence>
<sequence>MRAAARSLLFSSSLLLAGLAQAAPLVVCTEASPEGFDVVQYNSLTTTNASADVLMNRLVEFDAKQGKVVPSLALNWTVSADGLVYDFKLHDDAKFHSTAYFKPSRALNADDVLFSFQRMLYPAHAWHKTAPGGYPHAQSLQLGSLIKSIDASDPHTVRFTLSHPDATFLATLSMGFASIYSAEYADQLLKAGTPEKLNTQPIGTGPFVFKRFQKDAQVRYEANPEYFGGKPAVGPLIYAITPDANVRLQKLKRNECQVALSPKPLDITAASEDDKLKVESTPAFMTAFVAINSQHPPLDKPEVRQAINLAFDKSSYLKAVFEGTATAANGPYPANTWSYAKDLPGYPTDLKKAQALLAKADLPDGFSTTIWTRPSGSLLNPNPNLGAQMLQADLAKIGIKAEIRVIEWGELIRRAKAGEHDLLFMGWAGDNGDPDNFLSPQFSCAAVKSGTNFARFCDSRLDQLINAGRTTNDQSVRSRLYQQAQALIQQQALWLPLAHPTAATLLAKGVEGYQVSPFGRLDFSKVSVTR</sequence>
<proteinExistence type="inferred from homology"/>
<keyword evidence="5" id="KW-0653">Protein transport</keyword>
<dbReference type="PIRSF" id="PIRSF002741">
    <property type="entry name" value="MppA"/>
    <property type="match status" value="1"/>
</dbReference>
<evidence type="ECO:0000256" key="3">
    <source>
        <dbReference type="ARBA" id="ARBA00022729"/>
    </source>
</evidence>
<comment type="similarity">
    <text evidence="1">Belongs to the bacterial solute-binding protein 5 family.</text>
</comment>
<organism evidence="8 9">
    <name type="scientific">Pseudomonas putida</name>
    <name type="common">Arthrobacter siderocapsulatus</name>
    <dbReference type="NCBI Taxonomy" id="303"/>
    <lineage>
        <taxon>Bacteria</taxon>
        <taxon>Pseudomonadati</taxon>
        <taxon>Pseudomonadota</taxon>
        <taxon>Gammaproteobacteria</taxon>
        <taxon>Pseudomonadales</taxon>
        <taxon>Pseudomonadaceae</taxon>
        <taxon>Pseudomonas</taxon>
    </lineage>
</organism>
<dbReference type="GO" id="GO:0043190">
    <property type="term" value="C:ATP-binding cassette (ABC) transporter complex"/>
    <property type="evidence" value="ECO:0007669"/>
    <property type="project" value="InterPro"/>
</dbReference>
<dbReference type="EMBL" id="MIND01000018">
    <property type="protein sequence ID" value="POF87112.1"/>
    <property type="molecule type" value="Genomic_DNA"/>
</dbReference>
<dbReference type="Pfam" id="PF00496">
    <property type="entry name" value="SBP_bac_5"/>
    <property type="match status" value="1"/>
</dbReference>
<dbReference type="InterPro" id="IPR030678">
    <property type="entry name" value="Peptide/Ni-bd"/>
</dbReference>
<dbReference type="Gene3D" id="3.10.105.10">
    <property type="entry name" value="Dipeptide-binding Protein, Domain 3"/>
    <property type="match status" value="1"/>
</dbReference>
<dbReference type="InterPro" id="IPR000914">
    <property type="entry name" value="SBP_5_dom"/>
</dbReference>
<evidence type="ECO:0000313" key="9">
    <source>
        <dbReference type="Proteomes" id="UP000237194"/>
    </source>
</evidence>
<dbReference type="PANTHER" id="PTHR30290:SF38">
    <property type="entry name" value="D,D-DIPEPTIDE-BINDING PERIPLASMIC PROTEIN DDPA-RELATED"/>
    <property type="match status" value="1"/>
</dbReference>
<dbReference type="SUPFAM" id="SSF53850">
    <property type="entry name" value="Periplasmic binding protein-like II"/>
    <property type="match status" value="1"/>
</dbReference>
<keyword evidence="4" id="KW-0571">Peptide transport</keyword>
<evidence type="ECO:0000256" key="6">
    <source>
        <dbReference type="SAM" id="SignalP"/>
    </source>
</evidence>
<evidence type="ECO:0000259" key="7">
    <source>
        <dbReference type="Pfam" id="PF00496"/>
    </source>
</evidence>
<protein>
    <submittedName>
        <fullName evidence="8">Peptide ABC transporter substrate-binding protein</fullName>
    </submittedName>
</protein>
<dbReference type="GO" id="GO:1904680">
    <property type="term" value="F:peptide transmembrane transporter activity"/>
    <property type="evidence" value="ECO:0007669"/>
    <property type="project" value="TreeGrafter"/>
</dbReference>
<reference evidence="8 9" key="2">
    <citation type="submission" date="2018-03" db="EMBL/GenBank/DDBJ databases">
        <title>Draft genome of Pseudomonas putida strain KT-27.</title>
        <authorList>
            <person name="Yoshizawa S."/>
            <person name="Khan N.H."/>
            <person name="Nishimura M."/>
            <person name="Chiura H.X."/>
            <person name="Ogura Y."/>
            <person name="Hayashi T."/>
            <person name="Kogure K."/>
        </authorList>
    </citation>
    <scope>NUCLEOTIDE SEQUENCE [LARGE SCALE GENOMIC DNA]</scope>
    <source>
        <strain evidence="8 9">KT-27</strain>
    </source>
</reference>